<dbReference type="Proteomes" id="UP000032900">
    <property type="component" value="Unassembled WGS sequence"/>
</dbReference>
<keyword evidence="2" id="KW-0812">Transmembrane</keyword>
<dbReference type="NCBIfam" id="TIGR01352">
    <property type="entry name" value="tonB_Cterm"/>
    <property type="match status" value="1"/>
</dbReference>
<dbReference type="STRING" id="1236989.JCM15548_12595"/>
<keyword evidence="3" id="KW-1133">Transmembrane helix</keyword>
<evidence type="ECO:0000259" key="5">
    <source>
        <dbReference type="PROSITE" id="PS52015"/>
    </source>
</evidence>
<protein>
    <recommendedName>
        <fullName evidence="5">TonB C-terminal domain-containing protein</fullName>
    </recommendedName>
</protein>
<dbReference type="InterPro" id="IPR006260">
    <property type="entry name" value="TonB/TolA_C"/>
</dbReference>
<keyword evidence="7" id="KW-1185">Reference proteome</keyword>
<comment type="caution">
    <text evidence="6">The sequence shown here is derived from an EMBL/GenBank/DDBJ whole genome shotgun (WGS) entry which is preliminary data.</text>
</comment>
<accession>A0A0E9LXL8</accession>
<dbReference type="InterPro" id="IPR037682">
    <property type="entry name" value="TonB_C"/>
</dbReference>
<dbReference type="GO" id="GO:0016020">
    <property type="term" value="C:membrane"/>
    <property type="evidence" value="ECO:0007669"/>
    <property type="project" value="UniProtKB-SubCell"/>
</dbReference>
<evidence type="ECO:0000313" key="7">
    <source>
        <dbReference type="Proteomes" id="UP000032900"/>
    </source>
</evidence>
<dbReference type="EMBL" id="BAZW01000021">
    <property type="protein sequence ID" value="GAO30332.1"/>
    <property type="molecule type" value="Genomic_DNA"/>
</dbReference>
<keyword evidence="4" id="KW-0472">Membrane</keyword>
<gene>
    <name evidence="6" type="ORF">JCM15548_12595</name>
</gene>
<evidence type="ECO:0000256" key="3">
    <source>
        <dbReference type="ARBA" id="ARBA00022989"/>
    </source>
</evidence>
<evidence type="ECO:0000256" key="2">
    <source>
        <dbReference type="ARBA" id="ARBA00022692"/>
    </source>
</evidence>
<dbReference type="AlphaFoldDB" id="A0A0E9LXL8"/>
<evidence type="ECO:0000256" key="1">
    <source>
        <dbReference type="ARBA" id="ARBA00004167"/>
    </source>
</evidence>
<dbReference type="SUPFAM" id="SSF74653">
    <property type="entry name" value="TolA/TonB C-terminal domain"/>
    <property type="match status" value="1"/>
</dbReference>
<organism evidence="6 7">
    <name type="scientific">Geofilum rubicundum JCM 15548</name>
    <dbReference type="NCBI Taxonomy" id="1236989"/>
    <lineage>
        <taxon>Bacteria</taxon>
        <taxon>Pseudomonadati</taxon>
        <taxon>Bacteroidota</taxon>
        <taxon>Bacteroidia</taxon>
        <taxon>Marinilabiliales</taxon>
        <taxon>Marinilabiliaceae</taxon>
        <taxon>Geofilum</taxon>
    </lineage>
</organism>
<evidence type="ECO:0000313" key="6">
    <source>
        <dbReference type="EMBL" id="GAO30332.1"/>
    </source>
</evidence>
<sequence>MVDRAPKFKGQPSRLLKFVEQHMVYPDEAWRKGIEGVVNVSYTITKDGQLIDAKVENG</sequence>
<comment type="subcellular location">
    <subcellularLocation>
        <location evidence="1">Membrane</location>
        <topology evidence="1">Single-pass membrane protein</topology>
    </subcellularLocation>
</comment>
<dbReference type="Gene3D" id="3.30.1150.10">
    <property type="match status" value="1"/>
</dbReference>
<feature type="domain" description="TonB C-terminal" evidence="5">
    <location>
        <begin position="10"/>
        <end position="58"/>
    </location>
</feature>
<dbReference type="PROSITE" id="PS52015">
    <property type="entry name" value="TONB_CTD"/>
    <property type="match status" value="1"/>
</dbReference>
<reference evidence="6 7" key="1">
    <citation type="journal article" date="2015" name="Microbes Environ.">
        <title>Distribution and evolution of nitrogen fixation genes in the phylum bacteroidetes.</title>
        <authorList>
            <person name="Inoue J."/>
            <person name="Oshima K."/>
            <person name="Suda W."/>
            <person name="Sakamoto M."/>
            <person name="Iino T."/>
            <person name="Noda S."/>
            <person name="Hongoh Y."/>
            <person name="Hattori M."/>
            <person name="Ohkuma M."/>
        </authorList>
    </citation>
    <scope>NUCLEOTIDE SEQUENCE [LARGE SCALE GENOMIC DNA]</scope>
    <source>
        <strain evidence="6">JCM 15548</strain>
    </source>
</reference>
<name>A0A0E9LXL8_9BACT</name>
<dbReference type="GO" id="GO:0055085">
    <property type="term" value="P:transmembrane transport"/>
    <property type="evidence" value="ECO:0007669"/>
    <property type="project" value="InterPro"/>
</dbReference>
<evidence type="ECO:0000256" key="4">
    <source>
        <dbReference type="ARBA" id="ARBA00023136"/>
    </source>
</evidence>
<dbReference type="Pfam" id="PF03544">
    <property type="entry name" value="TonB_C"/>
    <property type="match status" value="1"/>
</dbReference>
<proteinExistence type="predicted"/>